<accession>A0AAX1NCE0</accession>
<proteinExistence type="predicted"/>
<dbReference type="EMBL" id="CP076133">
    <property type="protein sequence ID" value="QWG04611.1"/>
    <property type="molecule type" value="Genomic_DNA"/>
</dbReference>
<reference evidence="1 2" key="1">
    <citation type="submission" date="2021-05" db="EMBL/GenBank/DDBJ databases">
        <title>Comparative genomic studies on the polysaccharide-degrading batcterial strains of the Flammeovirga genus.</title>
        <authorList>
            <person name="Zewei F."/>
            <person name="Zheng Z."/>
            <person name="Yu L."/>
            <person name="Ruyue G."/>
            <person name="Yanhong M."/>
            <person name="Yuanyuan C."/>
            <person name="Jingyan G."/>
            <person name="Wenjun H."/>
        </authorList>
    </citation>
    <scope>NUCLEOTIDE SEQUENCE [LARGE SCALE GENOMIC DNA]</scope>
    <source>
        <strain evidence="1 2">NBRC:100898</strain>
    </source>
</reference>
<dbReference type="KEGG" id="fya:KMW28_27315"/>
<organism evidence="1 2">
    <name type="scientific">Flammeovirga yaeyamensis</name>
    <dbReference type="NCBI Taxonomy" id="367791"/>
    <lineage>
        <taxon>Bacteria</taxon>
        <taxon>Pseudomonadati</taxon>
        <taxon>Bacteroidota</taxon>
        <taxon>Cytophagia</taxon>
        <taxon>Cytophagales</taxon>
        <taxon>Flammeovirgaceae</taxon>
        <taxon>Flammeovirga</taxon>
    </lineage>
</organism>
<dbReference type="AlphaFoldDB" id="A0AAX1NCE0"/>
<gene>
    <name evidence="1" type="ORF">KMW28_27315</name>
</gene>
<keyword evidence="2" id="KW-1185">Reference proteome</keyword>
<sequence length="140" mass="16246">MKITNTHFEFTELEQKLLLEAIGNTNLDNTMMDLHLDQQRGRVSDQENENETTLILLTDKFIEAFQNDPRLVLPHRHLIVLQQLNWSFRRELSNDEIGALELLQWSLQIQMRLPNIKVESPLGDVLDCGHLFGDPNGDIE</sequence>
<dbReference type="RefSeq" id="WP_169665503.1">
    <property type="nucleotide sequence ID" value="NZ_CP076133.1"/>
</dbReference>
<evidence type="ECO:0000313" key="2">
    <source>
        <dbReference type="Proteomes" id="UP000678679"/>
    </source>
</evidence>
<protein>
    <submittedName>
        <fullName evidence="1">Uncharacterized protein</fullName>
    </submittedName>
</protein>
<evidence type="ECO:0000313" key="1">
    <source>
        <dbReference type="EMBL" id="QWG04611.1"/>
    </source>
</evidence>
<name>A0AAX1NCE0_9BACT</name>
<dbReference type="Proteomes" id="UP000678679">
    <property type="component" value="Chromosome 2"/>
</dbReference>